<keyword evidence="2" id="KW-0539">Nucleus</keyword>
<dbReference type="PROSITE" id="PS50048">
    <property type="entry name" value="ZN2_CY6_FUNGAL_2"/>
    <property type="match status" value="1"/>
</dbReference>
<feature type="region of interest" description="Disordered" evidence="3">
    <location>
        <begin position="1"/>
        <end position="24"/>
    </location>
</feature>
<protein>
    <recommendedName>
        <fullName evidence="4">Zn(2)-C6 fungal-type domain-containing protein</fullName>
    </recommendedName>
</protein>
<evidence type="ECO:0000256" key="1">
    <source>
        <dbReference type="ARBA" id="ARBA00004123"/>
    </source>
</evidence>
<dbReference type="GO" id="GO:0005634">
    <property type="term" value="C:nucleus"/>
    <property type="evidence" value="ECO:0007669"/>
    <property type="project" value="UniProtKB-SubCell"/>
</dbReference>
<evidence type="ECO:0000313" key="6">
    <source>
        <dbReference type="Proteomes" id="UP000663841"/>
    </source>
</evidence>
<dbReference type="Pfam" id="PF11951">
    <property type="entry name" value="Fungal_trans_2"/>
    <property type="match status" value="1"/>
</dbReference>
<organism evidence="5 6">
    <name type="scientific">Rhizoctonia solani</name>
    <dbReference type="NCBI Taxonomy" id="456999"/>
    <lineage>
        <taxon>Eukaryota</taxon>
        <taxon>Fungi</taxon>
        <taxon>Dikarya</taxon>
        <taxon>Basidiomycota</taxon>
        <taxon>Agaricomycotina</taxon>
        <taxon>Agaricomycetes</taxon>
        <taxon>Cantharellales</taxon>
        <taxon>Ceratobasidiaceae</taxon>
        <taxon>Rhizoctonia</taxon>
    </lineage>
</organism>
<dbReference type="InterPro" id="IPR001138">
    <property type="entry name" value="Zn2Cys6_DnaBD"/>
</dbReference>
<dbReference type="SMART" id="SM00066">
    <property type="entry name" value="GAL4"/>
    <property type="match status" value="1"/>
</dbReference>
<dbReference type="EMBL" id="CAJMWW010000247">
    <property type="protein sequence ID" value="CAE6460539.1"/>
    <property type="molecule type" value="Genomic_DNA"/>
</dbReference>
<dbReference type="PANTHER" id="PTHR37534">
    <property type="entry name" value="TRANSCRIPTIONAL ACTIVATOR PROTEIN UGA3"/>
    <property type="match status" value="1"/>
</dbReference>
<dbReference type="AlphaFoldDB" id="A0A8H3BNU8"/>
<dbReference type="InterPro" id="IPR021858">
    <property type="entry name" value="Fun_TF"/>
</dbReference>
<proteinExistence type="predicted"/>
<evidence type="ECO:0000313" key="5">
    <source>
        <dbReference type="EMBL" id="CAE6460539.1"/>
    </source>
</evidence>
<evidence type="ECO:0000259" key="4">
    <source>
        <dbReference type="PROSITE" id="PS50048"/>
    </source>
</evidence>
<dbReference type="PROSITE" id="PS00463">
    <property type="entry name" value="ZN2_CY6_FUNGAL_1"/>
    <property type="match status" value="1"/>
</dbReference>
<dbReference type="GO" id="GO:0008270">
    <property type="term" value="F:zinc ion binding"/>
    <property type="evidence" value="ECO:0007669"/>
    <property type="project" value="InterPro"/>
</dbReference>
<dbReference type="Proteomes" id="UP000663841">
    <property type="component" value="Unassembled WGS sequence"/>
</dbReference>
<sequence>MENVDFPSPTEATSSKCKLRPGPKGTSCLTCKQRHKQCDQRLPICQRCEKGGYECLGYEHNSDRQIVSCATKQPRPQRLIIPKSIDEACLSFRVELGSLEEMTEGCGGTASISDSHLQKNQGEAALYTAQPAHKPTHESLSTITMLANLYTQLPRSLSHPLRTFTNNPSFDDYVLMQREVNLAYRSRPTDHTRLLDTRIMNSWYFKPANGHQERVQQGVKLRSQSPLTDLSRWVVFIGVSLGEAFLRGDVSQAHVHNLWIEQIQSTLERGLSPTSTSQEIQKQRQDWVCISLLKTMILPSSRIYQALRNITPAFLQLVFSNPTLWPRDCNPTCVPLSSILCSEAHELAYFAFIDCACAMALGLPQQLEYDTTVYPWSSRTSSHQWGHGSPAEFQLVLADINACRDKSPNARDWKKIERWLMIWQSQAGVHTFTESWMTFAWYAVQESWRLALLAYLYMSILCIGDEAVCDAPSDDLRIQSCVKHMLHVIGTVKKRNTPGAEVSFLVQCLIAGICAQSEAHRALVRNMLVQNQTKFWILRGSDFVPVLDHLWHGVGTGGRPVRWNDYMRSREAMLPVII</sequence>
<reference evidence="5" key="1">
    <citation type="submission" date="2021-01" db="EMBL/GenBank/DDBJ databases">
        <authorList>
            <person name="Kaushik A."/>
        </authorList>
    </citation>
    <scope>NUCLEOTIDE SEQUENCE</scope>
    <source>
        <strain evidence="5">AG3-T5</strain>
    </source>
</reference>
<evidence type="ECO:0000256" key="3">
    <source>
        <dbReference type="SAM" id="MobiDB-lite"/>
    </source>
</evidence>
<evidence type="ECO:0000256" key="2">
    <source>
        <dbReference type="ARBA" id="ARBA00023242"/>
    </source>
</evidence>
<comment type="caution">
    <text evidence="5">The sequence shown here is derived from an EMBL/GenBank/DDBJ whole genome shotgun (WGS) entry which is preliminary data.</text>
</comment>
<feature type="domain" description="Zn(2)-C6 fungal-type" evidence="4">
    <location>
        <begin position="27"/>
        <end position="55"/>
    </location>
</feature>
<dbReference type="PANTHER" id="PTHR37534:SF46">
    <property type="entry name" value="ZN(II)2CYS6 TRANSCRIPTION FACTOR (EUROFUNG)"/>
    <property type="match status" value="1"/>
</dbReference>
<comment type="subcellular location">
    <subcellularLocation>
        <location evidence="1">Nucleus</location>
    </subcellularLocation>
</comment>
<dbReference type="SUPFAM" id="SSF57701">
    <property type="entry name" value="Zn2/Cys6 DNA-binding domain"/>
    <property type="match status" value="1"/>
</dbReference>
<dbReference type="CDD" id="cd00067">
    <property type="entry name" value="GAL4"/>
    <property type="match status" value="1"/>
</dbReference>
<name>A0A8H3BNU8_9AGAM</name>
<accession>A0A8H3BNU8</accession>
<dbReference type="InterPro" id="IPR036864">
    <property type="entry name" value="Zn2-C6_fun-type_DNA-bd_sf"/>
</dbReference>
<dbReference type="GO" id="GO:0000981">
    <property type="term" value="F:DNA-binding transcription factor activity, RNA polymerase II-specific"/>
    <property type="evidence" value="ECO:0007669"/>
    <property type="project" value="InterPro"/>
</dbReference>
<gene>
    <name evidence="5" type="ORF">RDB_LOCUS150023</name>
</gene>
<dbReference type="Pfam" id="PF00172">
    <property type="entry name" value="Zn_clus"/>
    <property type="match status" value="1"/>
</dbReference>